<evidence type="ECO:0000313" key="1">
    <source>
        <dbReference type="EMBL" id="GGY97217.1"/>
    </source>
</evidence>
<gene>
    <name evidence="2" type="ORF">E1742_04590</name>
    <name evidence="1" type="ORF">GCM10007388_33620</name>
</gene>
<dbReference type="Proteomes" id="UP000619512">
    <property type="component" value="Unassembled WGS sequence"/>
</dbReference>
<name>A0A4P7BBK1_9BURK</name>
<dbReference type="AlphaFoldDB" id="A0A4P7BBK1"/>
<dbReference type="EMBL" id="CP038026">
    <property type="protein sequence ID" value="QBQ35520.1"/>
    <property type="molecule type" value="Genomic_DNA"/>
</dbReference>
<reference evidence="2 3" key="2">
    <citation type="submission" date="2019-03" db="EMBL/GenBank/DDBJ databases">
        <title>Draft Genome Sequences of Six Type Strains of the Genus Massilia.</title>
        <authorList>
            <person name="Miess H."/>
            <person name="Frediansyhah A."/>
            <person name="Gross H."/>
        </authorList>
    </citation>
    <scope>NUCLEOTIDE SEQUENCE [LARGE SCALE GENOMIC DNA]</scope>
    <source>
        <strain evidence="2 3">DSM 17505</strain>
    </source>
</reference>
<dbReference type="EMBL" id="BMWW01000005">
    <property type="protein sequence ID" value="GGY97217.1"/>
    <property type="molecule type" value="Genomic_DNA"/>
</dbReference>
<proteinExistence type="predicted"/>
<reference evidence="1" key="3">
    <citation type="submission" date="2022-12" db="EMBL/GenBank/DDBJ databases">
        <authorList>
            <person name="Sun Q."/>
            <person name="Kim S."/>
        </authorList>
    </citation>
    <scope>NUCLEOTIDE SEQUENCE</scope>
    <source>
        <strain evidence="1">KCTC 12344</strain>
    </source>
</reference>
<dbReference type="RefSeq" id="WP_134383759.1">
    <property type="nucleotide sequence ID" value="NZ_BMWW01000005.1"/>
</dbReference>
<reference evidence="1" key="1">
    <citation type="journal article" date="2014" name="Int. J. Syst. Evol. Microbiol.">
        <title>Complete genome sequence of Corynebacterium casei LMG S-19264T (=DSM 44701T), isolated from a smear-ripened cheese.</title>
        <authorList>
            <consortium name="US DOE Joint Genome Institute (JGI-PGF)"/>
            <person name="Walter F."/>
            <person name="Albersmeier A."/>
            <person name="Kalinowski J."/>
            <person name="Ruckert C."/>
        </authorList>
    </citation>
    <scope>NUCLEOTIDE SEQUENCE</scope>
    <source>
        <strain evidence="1">KCTC 12344</strain>
    </source>
</reference>
<evidence type="ECO:0000313" key="3">
    <source>
        <dbReference type="Proteomes" id="UP000294359"/>
    </source>
</evidence>
<keyword evidence="3" id="KW-1185">Reference proteome</keyword>
<organism evidence="1 4">
    <name type="scientific">Pseudoduganella plicata</name>
    <dbReference type="NCBI Taxonomy" id="321984"/>
    <lineage>
        <taxon>Bacteria</taxon>
        <taxon>Pseudomonadati</taxon>
        <taxon>Pseudomonadota</taxon>
        <taxon>Betaproteobacteria</taxon>
        <taxon>Burkholderiales</taxon>
        <taxon>Oxalobacteraceae</taxon>
        <taxon>Telluria group</taxon>
        <taxon>Pseudoduganella</taxon>
    </lineage>
</organism>
<protein>
    <submittedName>
        <fullName evidence="1">Uncharacterized protein</fullName>
    </submittedName>
</protein>
<accession>A0A4P7BBK1</accession>
<evidence type="ECO:0000313" key="2">
    <source>
        <dbReference type="EMBL" id="QBQ35520.1"/>
    </source>
</evidence>
<dbReference type="Proteomes" id="UP000294359">
    <property type="component" value="Chromosome"/>
</dbReference>
<evidence type="ECO:0000313" key="4">
    <source>
        <dbReference type="Proteomes" id="UP000619512"/>
    </source>
</evidence>
<sequence>MASSDEKELLRAALSTRFALPDDTLTKVIDQLGSLHLDNVTLADLTPAASTTSKALVAQYDVPPERLAEIIALAGKLHDLKDITIFPQGIVAPRNWRVNIGMRT</sequence>